<sequence length="113" mass="12989">MAKTRSMTRNQNHDDGSSTKKIKTWDNGGVAPWLDLNHDVLFLVMMRLGIVDFFAFSGVCKSWRSLSLSNKKRFMASKPPILMRISTRGNEKECCLKDFEGRKLKTIIPHSER</sequence>
<dbReference type="InterPro" id="IPR001810">
    <property type="entry name" value="F-box_dom"/>
</dbReference>
<dbReference type="SMART" id="SM00256">
    <property type="entry name" value="FBOX"/>
    <property type="match status" value="1"/>
</dbReference>
<dbReference type="AlphaFoldDB" id="A0AAU9N1W0"/>
<evidence type="ECO:0000313" key="4">
    <source>
        <dbReference type="Proteomes" id="UP001157418"/>
    </source>
</evidence>
<name>A0AAU9N1W0_9ASTR</name>
<keyword evidence="4" id="KW-1185">Reference proteome</keyword>
<evidence type="ECO:0000256" key="1">
    <source>
        <dbReference type="SAM" id="MobiDB-lite"/>
    </source>
</evidence>
<accession>A0AAU9N1W0</accession>
<evidence type="ECO:0000259" key="2">
    <source>
        <dbReference type="SMART" id="SM00256"/>
    </source>
</evidence>
<dbReference type="PANTHER" id="PTHR45463:SF8">
    <property type="entry name" value="OS09G0392200 PROTEIN"/>
    <property type="match status" value="1"/>
</dbReference>
<feature type="compositionally biased region" description="Polar residues" evidence="1">
    <location>
        <begin position="1"/>
        <end position="10"/>
    </location>
</feature>
<organism evidence="3 4">
    <name type="scientific">Lactuca virosa</name>
    <dbReference type="NCBI Taxonomy" id="75947"/>
    <lineage>
        <taxon>Eukaryota</taxon>
        <taxon>Viridiplantae</taxon>
        <taxon>Streptophyta</taxon>
        <taxon>Embryophyta</taxon>
        <taxon>Tracheophyta</taxon>
        <taxon>Spermatophyta</taxon>
        <taxon>Magnoliopsida</taxon>
        <taxon>eudicotyledons</taxon>
        <taxon>Gunneridae</taxon>
        <taxon>Pentapetalae</taxon>
        <taxon>asterids</taxon>
        <taxon>campanulids</taxon>
        <taxon>Asterales</taxon>
        <taxon>Asteraceae</taxon>
        <taxon>Cichorioideae</taxon>
        <taxon>Cichorieae</taxon>
        <taxon>Lactucinae</taxon>
        <taxon>Lactuca</taxon>
    </lineage>
</organism>
<feature type="region of interest" description="Disordered" evidence="1">
    <location>
        <begin position="1"/>
        <end position="26"/>
    </location>
</feature>
<dbReference type="InterPro" id="IPR036047">
    <property type="entry name" value="F-box-like_dom_sf"/>
</dbReference>
<dbReference type="Proteomes" id="UP001157418">
    <property type="component" value="Unassembled WGS sequence"/>
</dbReference>
<gene>
    <name evidence="3" type="ORF">LVIROSA_LOCUS13941</name>
</gene>
<evidence type="ECO:0000313" key="3">
    <source>
        <dbReference type="EMBL" id="CAH1426883.1"/>
    </source>
</evidence>
<dbReference type="SUPFAM" id="SSF81383">
    <property type="entry name" value="F-box domain"/>
    <property type="match status" value="1"/>
</dbReference>
<dbReference type="PANTHER" id="PTHR45463">
    <property type="entry name" value="OS09G0392200 PROTEIN"/>
    <property type="match status" value="1"/>
</dbReference>
<dbReference type="Pfam" id="PF00646">
    <property type="entry name" value="F-box"/>
    <property type="match status" value="1"/>
</dbReference>
<dbReference type="EMBL" id="CAKMRJ010002223">
    <property type="protein sequence ID" value="CAH1426883.1"/>
    <property type="molecule type" value="Genomic_DNA"/>
</dbReference>
<proteinExistence type="predicted"/>
<protein>
    <recommendedName>
        <fullName evidence="2">F-box domain-containing protein</fullName>
    </recommendedName>
</protein>
<feature type="domain" description="F-box" evidence="2">
    <location>
        <begin position="36"/>
        <end position="76"/>
    </location>
</feature>
<dbReference type="Gene3D" id="1.20.1280.50">
    <property type="match status" value="1"/>
</dbReference>
<comment type="caution">
    <text evidence="3">The sequence shown here is derived from an EMBL/GenBank/DDBJ whole genome shotgun (WGS) entry which is preliminary data.</text>
</comment>
<reference evidence="3 4" key="1">
    <citation type="submission" date="2022-01" db="EMBL/GenBank/DDBJ databases">
        <authorList>
            <person name="Xiong W."/>
            <person name="Schranz E."/>
        </authorList>
    </citation>
    <scope>NUCLEOTIDE SEQUENCE [LARGE SCALE GENOMIC DNA]</scope>
</reference>